<keyword evidence="2" id="KW-1185">Reference proteome</keyword>
<dbReference type="Proteomes" id="UP000287033">
    <property type="component" value="Unassembled WGS sequence"/>
</dbReference>
<reference evidence="1 2" key="1">
    <citation type="journal article" date="2018" name="Nat. Ecol. Evol.">
        <title>Shark genomes provide insights into elasmobranch evolution and the origin of vertebrates.</title>
        <authorList>
            <person name="Hara Y"/>
            <person name="Yamaguchi K"/>
            <person name="Onimaru K"/>
            <person name="Kadota M"/>
            <person name="Koyanagi M"/>
            <person name="Keeley SD"/>
            <person name="Tatsumi K"/>
            <person name="Tanaka K"/>
            <person name="Motone F"/>
            <person name="Kageyama Y"/>
            <person name="Nozu R"/>
            <person name="Adachi N"/>
            <person name="Nishimura O"/>
            <person name="Nakagawa R"/>
            <person name="Tanegashima C"/>
            <person name="Kiyatake I"/>
            <person name="Matsumoto R"/>
            <person name="Murakumo K"/>
            <person name="Nishida K"/>
            <person name="Terakita A"/>
            <person name="Kuratani S"/>
            <person name="Sato K"/>
            <person name="Hyodo S Kuraku.S."/>
        </authorList>
    </citation>
    <scope>NUCLEOTIDE SEQUENCE [LARGE SCALE GENOMIC DNA]</scope>
</reference>
<evidence type="ECO:0000313" key="2">
    <source>
        <dbReference type="Proteomes" id="UP000287033"/>
    </source>
</evidence>
<comment type="caution">
    <text evidence="1">The sequence shown here is derived from an EMBL/GenBank/DDBJ whole genome shotgun (WGS) entry which is preliminary data.</text>
</comment>
<gene>
    <name evidence="1" type="ORF">chiPu_0013081</name>
</gene>
<evidence type="ECO:0000313" key="1">
    <source>
        <dbReference type="EMBL" id="GCC34606.1"/>
    </source>
</evidence>
<dbReference type="AlphaFoldDB" id="A0A401SW72"/>
<accession>A0A401SW72</accession>
<dbReference type="EMBL" id="BEZZ01000614">
    <property type="protein sequence ID" value="GCC34606.1"/>
    <property type="molecule type" value="Genomic_DNA"/>
</dbReference>
<organism evidence="1 2">
    <name type="scientific">Chiloscyllium punctatum</name>
    <name type="common">Brownbanded bambooshark</name>
    <name type="synonym">Hemiscyllium punctatum</name>
    <dbReference type="NCBI Taxonomy" id="137246"/>
    <lineage>
        <taxon>Eukaryota</taxon>
        <taxon>Metazoa</taxon>
        <taxon>Chordata</taxon>
        <taxon>Craniata</taxon>
        <taxon>Vertebrata</taxon>
        <taxon>Chondrichthyes</taxon>
        <taxon>Elasmobranchii</taxon>
        <taxon>Galeomorphii</taxon>
        <taxon>Galeoidea</taxon>
        <taxon>Orectolobiformes</taxon>
        <taxon>Hemiscylliidae</taxon>
        <taxon>Chiloscyllium</taxon>
    </lineage>
</organism>
<proteinExistence type="predicted"/>
<sequence>MFETQGIIPLVFTENLGAHVNGADSYLLEPDENTDEQSSLPAVYEFKFQRVSHNKVAINGNEAEEANTDVNILVEEQTAEDAKFPRMLPVIVLQHVLNPQR</sequence>
<protein>
    <submittedName>
        <fullName evidence="1">Uncharacterized protein</fullName>
    </submittedName>
</protein>
<name>A0A401SW72_CHIPU</name>